<evidence type="ECO:0000256" key="3">
    <source>
        <dbReference type="ARBA" id="ARBA00023163"/>
    </source>
</evidence>
<dbReference type="PROSITE" id="PS00041">
    <property type="entry name" value="HTH_ARAC_FAMILY_1"/>
    <property type="match status" value="1"/>
</dbReference>
<dbReference type="Pfam" id="PF12833">
    <property type="entry name" value="HTH_18"/>
    <property type="match status" value="1"/>
</dbReference>
<reference evidence="5 6" key="1">
    <citation type="submission" date="2018-06" db="EMBL/GenBank/DDBJ databases">
        <title>Paenibacillus imtechensis sp. nov.</title>
        <authorList>
            <person name="Pinnaka A.K."/>
            <person name="Singh H."/>
            <person name="Kaur M."/>
        </authorList>
    </citation>
    <scope>NUCLEOTIDE SEQUENCE [LARGE SCALE GENOMIC DNA]</scope>
    <source>
        <strain evidence="5 6">SMB1</strain>
    </source>
</reference>
<dbReference type="Gene3D" id="3.40.50.1980">
    <property type="entry name" value="Nitrogenase molybdenum iron protein domain"/>
    <property type="match status" value="1"/>
</dbReference>
<dbReference type="OrthoDB" id="9807321at2"/>
<dbReference type="InterPro" id="IPR018060">
    <property type="entry name" value="HTH_AraC"/>
</dbReference>
<dbReference type="PANTHER" id="PTHR46796">
    <property type="entry name" value="HTH-TYPE TRANSCRIPTIONAL ACTIVATOR RHAS-RELATED"/>
    <property type="match status" value="1"/>
</dbReference>
<keyword evidence="6" id="KW-1185">Reference proteome</keyword>
<dbReference type="PROSITE" id="PS01124">
    <property type="entry name" value="HTH_ARAC_FAMILY_2"/>
    <property type="match status" value="1"/>
</dbReference>
<dbReference type="SMART" id="SM00342">
    <property type="entry name" value="HTH_ARAC"/>
    <property type="match status" value="1"/>
</dbReference>
<dbReference type="PANTHER" id="PTHR46796:SF6">
    <property type="entry name" value="ARAC SUBFAMILY"/>
    <property type="match status" value="1"/>
</dbReference>
<evidence type="ECO:0000313" key="5">
    <source>
        <dbReference type="EMBL" id="PZD97696.1"/>
    </source>
</evidence>
<dbReference type="GO" id="GO:0043565">
    <property type="term" value="F:sequence-specific DNA binding"/>
    <property type="evidence" value="ECO:0007669"/>
    <property type="project" value="InterPro"/>
</dbReference>
<dbReference type="InterPro" id="IPR020449">
    <property type="entry name" value="Tscrpt_reg_AraC-type_HTH"/>
</dbReference>
<dbReference type="SUPFAM" id="SSF46689">
    <property type="entry name" value="Homeodomain-like"/>
    <property type="match status" value="2"/>
</dbReference>
<evidence type="ECO:0000259" key="4">
    <source>
        <dbReference type="PROSITE" id="PS01124"/>
    </source>
</evidence>
<dbReference type="Proteomes" id="UP000249522">
    <property type="component" value="Unassembled WGS sequence"/>
</dbReference>
<evidence type="ECO:0000256" key="1">
    <source>
        <dbReference type="ARBA" id="ARBA00023015"/>
    </source>
</evidence>
<dbReference type="AlphaFoldDB" id="A0A2W1LF40"/>
<protein>
    <recommendedName>
        <fullName evidence="4">HTH araC/xylS-type domain-containing protein</fullName>
    </recommendedName>
</protein>
<name>A0A2W1LF40_9BACL</name>
<evidence type="ECO:0000313" key="6">
    <source>
        <dbReference type="Proteomes" id="UP000249522"/>
    </source>
</evidence>
<dbReference type="EMBL" id="QKRB01000006">
    <property type="protein sequence ID" value="PZD97696.1"/>
    <property type="molecule type" value="Genomic_DNA"/>
</dbReference>
<evidence type="ECO:0000256" key="2">
    <source>
        <dbReference type="ARBA" id="ARBA00023125"/>
    </source>
</evidence>
<accession>A0A2W1LF40</accession>
<dbReference type="Gene3D" id="1.10.10.60">
    <property type="entry name" value="Homeodomain-like"/>
    <property type="match status" value="2"/>
</dbReference>
<keyword evidence="2" id="KW-0238">DNA-binding</keyword>
<gene>
    <name evidence="5" type="ORF">DNH61_00045</name>
</gene>
<dbReference type="InterPro" id="IPR009057">
    <property type="entry name" value="Homeodomain-like_sf"/>
</dbReference>
<dbReference type="SUPFAM" id="SSF53807">
    <property type="entry name" value="Helical backbone' metal receptor"/>
    <property type="match status" value="1"/>
</dbReference>
<proteinExistence type="predicted"/>
<comment type="caution">
    <text evidence="5">The sequence shown here is derived from an EMBL/GenBank/DDBJ whole genome shotgun (WGS) entry which is preliminary data.</text>
</comment>
<feature type="domain" description="HTH araC/xylS-type" evidence="4">
    <location>
        <begin position="206"/>
        <end position="304"/>
    </location>
</feature>
<dbReference type="PRINTS" id="PR00032">
    <property type="entry name" value="HTHARAC"/>
</dbReference>
<dbReference type="InterPro" id="IPR018062">
    <property type="entry name" value="HTH_AraC-typ_CS"/>
</dbReference>
<sequence length="550" mass="63082">MKRLSNSIEGSDKRGIPLRVTFHSQQGSEQMRPMETSLTIEYAGSELFRLEGSERSGHAGGAEHAFLFPVDGKLRVILKQGEDQRSGFILEGELLLVPPGTAYALSSPDGRAVQWIAVYFMCRDREESEARSEEWSPLLQRLELAPVRIPQIRTWMEDFLSDPGSHEPGFYFWLQSHLYAMCAGWLQAASKPKTIEPVSNLSLYVEYTVRFMTEHYNEQMDMEELARDSGVSISRFYRAFRQYTGLSPHKYMTKLRMGESLRMLAEQGRSVTDVAHAAGYSDEFYFSRHFKKHMGLTPTEYATKANVRIVCLVEVFEGDLAALGLTPVLTLKRGWTDHTEQALLEVSRAQPDLILAGPVEQPVLDTLAGIGRTEAVRWKGVSWKERLLRFGSLLGLTGPAERWLAYYDQKVENARLHVSRSLRGEPYLIVHVYPDGYRVYGLQMTKMKSLFYDDLGIVPPPSIRDLVVLDTPSLLEVAKLACENVLFLVDKSMTDGEQRQLEERWRKLRRTRRERRCLFIRHPFPLHYNAFVYDGLIDQTVHELMHPLRI</sequence>
<dbReference type="GO" id="GO:0003700">
    <property type="term" value="F:DNA-binding transcription factor activity"/>
    <property type="evidence" value="ECO:0007669"/>
    <property type="project" value="InterPro"/>
</dbReference>
<keyword evidence="1" id="KW-0805">Transcription regulation</keyword>
<keyword evidence="3" id="KW-0804">Transcription</keyword>
<organism evidence="5 6">
    <name type="scientific">Paenibacillus sambharensis</name>
    <dbReference type="NCBI Taxonomy" id="1803190"/>
    <lineage>
        <taxon>Bacteria</taxon>
        <taxon>Bacillati</taxon>
        <taxon>Bacillota</taxon>
        <taxon>Bacilli</taxon>
        <taxon>Bacillales</taxon>
        <taxon>Paenibacillaceae</taxon>
        <taxon>Paenibacillus</taxon>
    </lineage>
</organism>
<dbReference type="InterPro" id="IPR050204">
    <property type="entry name" value="AraC_XylS_family_regulators"/>
</dbReference>